<protein>
    <submittedName>
        <fullName evidence="9">ABC transporter permease</fullName>
    </submittedName>
</protein>
<feature type="transmembrane region" description="Helical" evidence="7">
    <location>
        <begin position="704"/>
        <end position="727"/>
    </location>
</feature>
<dbReference type="Pfam" id="PF02687">
    <property type="entry name" value="FtsX"/>
    <property type="match status" value="2"/>
</dbReference>
<keyword evidence="4 7" id="KW-0812">Transmembrane</keyword>
<dbReference type="EMBL" id="CP049989">
    <property type="protein sequence ID" value="QIM51498.1"/>
    <property type="molecule type" value="Genomic_DNA"/>
</dbReference>
<dbReference type="GO" id="GO:0098797">
    <property type="term" value="C:plasma membrane protein complex"/>
    <property type="evidence" value="ECO:0007669"/>
    <property type="project" value="TreeGrafter"/>
</dbReference>
<keyword evidence="6 7" id="KW-0472">Membrane</keyword>
<keyword evidence="3" id="KW-1003">Cell membrane</keyword>
<feature type="transmembrane region" description="Helical" evidence="7">
    <location>
        <begin position="747"/>
        <end position="772"/>
    </location>
</feature>
<dbReference type="InterPro" id="IPR051447">
    <property type="entry name" value="Lipoprotein-release_system"/>
</dbReference>
<feature type="transmembrane region" description="Helical" evidence="7">
    <location>
        <begin position="20"/>
        <end position="43"/>
    </location>
</feature>
<keyword evidence="5 7" id="KW-1133">Transmembrane helix</keyword>
<evidence type="ECO:0000313" key="10">
    <source>
        <dbReference type="Proteomes" id="UP000503162"/>
    </source>
</evidence>
<feature type="domain" description="ABC3 transporter permease C-terminal" evidence="8">
    <location>
        <begin position="271"/>
        <end position="389"/>
    </location>
</feature>
<dbReference type="GO" id="GO:0044874">
    <property type="term" value="P:lipoprotein localization to outer membrane"/>
    <property type="evidence" value="ECO:0007669"/>
    <property type="project" value="TreeGrafter"/>
</dbReference>
<evidence type="ECO:0000256" key="1">
    <source>
        <dbReference type="ARBA" id="ARBA00004651"/>
    </source>
</evidence>
<evidence type="ECO:0000313" key="9">
    <source>
        <dbReference type="EMBL" id="QIM51498.1"/>
    </source>
</evidence>
<dbReference type="PANTHER" id="PTHR30489:SF0">
    <property type="entry name" value="LIPOPROTEIN-RELEASING SYSTEM TRANSMEMBRANE PROTEIN LOLE"/>
    <property type="match status" value="1"/>
</dbReference>
<dbReference type="RefSeq" id="WP_166225309.1">
    <property type="nucleotide sequence ID" value="NZ_CP049989.1"/>
</dbReference>
<feature type="transmembrane region" description="Helical" evidence="7">
    <location>
        <begin position="267"/>
        <end position="289"/>
    </location>
</feature>
<dbReference type="PANTHER" id="PTHR30489">
    <property type="entry name" value="LIPOPROTEIN-RELEASING SYSTEM TRANSMEMBRANE PROTEIN LOLE"/>
    <property type="match status" value="1"/>
</dbReference>
<keyword evidence="10" id="KW-1185">Reference proteome</keyword>
<comment type="similarity">
    <text evidence="2">Belongs to the ABC-4 integral membrane protein family. LolC/E subfamily.</text>
</comment>
<evidence type="ECO:0000256" key="2">
    <source>
        <dbReference type="ARBA" id="ARBA00005236"/>
    </source>
</evidence>
<evidence type="ECO:0000256" key="7">
    <source>
        <dbReference type="SAM" id="Phobius"/>
    </source>
</evidence>
<name>A0A6G8IEJ9_9BURK</name>
<reference evidence="9 10" key="1">
    <citation type="submission" date="2020-03" db="EMBL/GenBank/DDBJ databases">
        <title>Hydrogenophaga sp. nov. isolated from cyanobacterial mat.</title>
        <authorList>
            <person name="Thorat V."/>
            <person name="Kirdat K."/>
            <person name="Tiwarekar B."/>
            <person name="Costa E.D."/>
            <person name="Yadav A."/>
        </authorList>
    </citation>
    <scope>NUCLEOTIDE SEQUENCE [LARGE SCALE GENOMIC DNA]</scope>
    <source>
        <strain evidence="9 10">BA0156</strain>
    </source>
</reference>
<feature type="domain" description="ABC3 transporter permease C-terminal" evidence="8">
    <location>
        <begin position="663"/>
        <end position="775"/>
    </location>
</feature>
<dbReference type="InterPro" id="IPR003838">
    <property type="entry name" value="ABC3_permease_C"/>
</dbReference>
<evidence type="ECO:0000256" key="4">
    <source>
        <dbReference type="ARBA" id="ARBA00022692"/>
    </source>
</evidence>
<dbReference type="AlphaFoldDB" id="A0A6G8IEJ9"/>
<evidence type="ECO:0000256" key="5">
    <source>
        <dbReference type="ARBA" id="ARBA00022989"/>
    </source>
</evidence>
<feature type="transmembrane region" description="Helical" evidence="7">
    <location>
        <begin position="436"/>
        <end position="456"/>
    </location>
</feature>
<gene>
    <name evidence="9" type="ORF">G9Q37_04775</name>
</gene>
<evidence type="ECO:0000256" key="3">
    <source>
        <dbReference type="ARBA" id="ARBA00022475"/>
    </source>
</evidence>
<dbReference type="Proteomes" id="UP000503162">
    <property type="component" value="Chromosome"/>
</dbReference>
<evidence type="ECO:0000256" key="6">
    <source>
        <dbReference type="ARBA" id="ARBA00023136"/>
    </source>
</evidence>
<organism evidence="9 10">
    <name type="scientific">Hydrogenophaga crocea</name>
    <dbReference type="NCBI Taxonomy" id="2716225"/>
    <lineage>
        <taxon>Bacteria</taxon>
        <taxon>Pseudomonadati</taxon>
        <taxon>Pseudomonadota</taxon>
        <taxon>Betaproteobacteria</taxon>
        <taxon>Burkholderiales</taxon>
        <taxon>Comamonadaceae</taxon>
        <taxon>Hydrogenophaga</taxon>
    </lineage>
</organism>
<evidence type="ECO:0000259" key="8">
    <source>
        <dbReference type="Pfam" id="PF02687"/>
    </source>
</evidence>
<comment type="subcellular location">
    <subcellularLocation>
        <location evidence="1">Cell membrane</location>
        <topology evidence="1">Multi-pass membrane protein</topology>
    </subcellularLocation>
</comment>
<proteinExistence type="inferred from homology"/>
<dbReference type="KEGG" id="hcz:G9Q37_04775"/>
<feature type="transmembrane region" description="Helical" evidence="7">
    <location>
        <begin position="363"/>
        <end position="387"/>
    </location>
</feature>
<sequence length="789" mass="83778">MRALNLKLWRDLWNLRSQVLTIALVVAIGVGGFVGLFSVHASLLQARDDFYRSHRLADVSVSLKRAPTALAARVAAIDGVAEVQTGLAFDAQIDLGDPGAPVTGRFVALDLVRAPLGTQALNATRLREGRWPEAGPALEAVVSESFARARGLRPGARVHAVLNGRLLAVQVVGLAISPEYVFAGSGGAPDERSFGIWWVDARRLAELLDLRGAFNQAVLRLEPGASEPAVVAALDRLLEPYGSLGAVLRRDQLSARVVDDELDQLRVMGTVLPAIFLAVAMFILNGVLARQVATQRAQIASLKALGYGDGAIAAHYVGMALLVAGLGVVAGLALSGLIGRAMLGLYEPVFRFDALAYRTSAPLVGVAVAVAAAAAALGAWTAIRAVVRLRPAQAMQPPAPPAYRRTLAERLAPGARVRARALMVLRDVENRPWRSAFTVAGVAMAMALQIAGAFWLDAIAHIEDVQFRQVQPGNVVLHFQPHAAPAVAAELRRLPGVLMAEAYRSEPVRVLRGARSREVALTGLPPHAPLLPVVDARRGPVALPDEGIVLSQLLARDIGAQAGDRVTVAFRVGNREQVELPVVAVVHTLMGQQAWMSLPALHRATRDGAGLSDAALLVDDSALPAFWAAIKATPGVAAVFDKRSVQRAFDERTSYNMGAFSAILTLFAVAMAVGITYNAARIALSERAWDLASLRVLGMTRGEVSVLLLGQLAFELLLALPLGLLAGRGLAALLMRLMSSDNIEFPVVIAPATYAWAAIIVLAAGAASALLVRRRVDRFDLVAVLKVRE</sequence>
<feature type="transmembrane region" description="Helical" evidence="7">
    <location>
        <begin position="310"/>
        <end position="343"/>
    </location>
</feature>
<accession>A0A6G8IEJ9</accession>
<feature type="transmembrane region" description="Helical" evidence="7">
    <location>
        <begin position="659"/>
        <end position="684"/>
    </location>
</feature>